<reference evidence="10" key="1">
    <citation type="submission" date="2022-06" db="EMBL/GenBank/DDBJ databases">
        <authorList>
            <person name="Berger JAMES D."/>
            <person name="Berger JAMES D."/>
        </authorList>
    </citation>
    <scope>NUCLEOTIDE SEQUENCE [LARGE SCALE GENOMIC DNA]</scope>
</reference>
<dbReference type="InterPro" id="IPR018122">
    <property type="entry name" value="TF_fork_head_CS_1"/>
</dbReference>
<dbReference type="Gene3D" id="1.10.10.10">
    <property type="entry name" value="Winged helix-like DNA-binding domain superfamily/Winged helix DNA-binding domain"/>
    <property type="match status" value="1"/>
</dbReference>
<keyword evidence="5 6" id="KW-0539">Nucleus</keyword>
<dbReference type="InterPro" id="IPR036390">
    <property type="entry name" value="WH_DNA-bd_sf"/>
</dbReference>
<dbReference type="Gene3D" id="2.60.200.20">
    <property type="match status" value="1"/>
</dbReference>
<reference evidence="11 12" key="2">
    <citation type="submission" date="2023-11" db="UniProtKB">
        <authorList>
            <consortium name="WormBaseParasite"/>
        </authorList>
    </citation>
    <scope>IDENTIFICATION</scope>
</reference>
<dbReference type="PANTHER" id="PTHR45881">
    <property type="entry name" value="CHECKPOINT SUPPRESSOR 1-LIKE, ISOFORM A-RELATED"/>
    <property type="match status" value="1"/>
</dbReference>
<comment type="subcellular location">
    <subcellularLocation>
        <location evidence="1 6">Nucleus</location>
    </subcellularLocation>
</comment>
<keyword evidence="3 6" id="KW-0238">DNA-binding</keyword>
<dbReference type="InterPro" id="IPR036388">
    <property type="entry name" value="WH-like_DNA-bd_sf"/>
</dbReference>
<evidence type="ECO:0000313" key="11">
    <source>
        <dbReference type="WBParaSite" id="TREG1_4300.1"/>
    </source>
</evidence>
<dbReference type="Pfam" id="PF00250">
    <property type="entry name" value="Forkhead"/>
    <property type="match status" value="1"/>
</dbReference>
<dbReference type="InterPro" id="IPR001766">
    <property type="entry name" value="Fork_head_dom"/>
</dbReference>
<dbReference type="PROSITE" id="PS50039">
    <property type="entry name" value="FORK_HEAD_3"/>
    <property type="match status" value="1"/>
</dbReference>
<dbReference type="GO" id="GO:0045893">
    <property type="term" value="P:positive regulation of DNA-templated transcription"/>
    <property type="evidence" value="ECO:0007669"/>
    <property type="project" value="UniProtKB-ARBA"/>
</dbReference>
<dbReference type="GO" id="GO:0006357">
    <property type="term" value="P:regulation of transcription by RNA polymerase II"/>
    <property type="evidence" value="ECO:0007669"/>
    <property type="project" value="UniProtKB-ARBA"/>
</dbReference>
<evidence type="ECO:0000256" key="2">
    <source>
        <dbReference type="ARBA" id="ARBA00023015"/>
    </source>
</evidence>
<evidence type="ECO:0000313" key="12">
    <source>
        <dbReference type="WBParaSite" id="TREG1_4300.2"/>
    </source>
</evidence>
<feature type="region of interest" description="Disordered" evidence="7">
    <location>
        <begin position="195"/>
        <end position="228"/>
    </location>
</feature>
<feature type="compositionally biased region" description="Polar residues" evidence="7">
    <location>
        <begin position="210"/>
        <end position="219"/>
    </location>
</feature>
<evidence type="ECO:0000256" key="7">
    <source>
        <dbReference type="SAM" id="MobiDB-lite"/>
    </source>
</evidence>
<name>A0AA85JUA7_TRIRE</name>
<evidence type="ECO:0000256" key="6">
    <source>
        <dbReference type="PROSITE-ProRule" id="PRU00089"/>
    </source>
</evidence>
<protein>
    <recommendedName>
        <fullName evidence="14">Fork-head domain-containing protein</fullName>
    </recommendedName>
</protein>
<evidence type="ECO:0000256" key="1">
    <source>
        <dbReference type="ARBA" id="ARBA00004123"/>
    </source>
</evidence>
<organism evidence="10 13">
    <name type="scientific">Trichobilharzia regenti</name>
    <name type="common">Nasal bird schistosome</name>
    <dbReference type="NCBI Taxonomy" id="157069"/>
    <lineage>
        <taxon>Eukaryota</taxon>
        <taxon>Metazoa</taxon>
        <taxon>Spiralia</taxon>
        <taxon>Lophotrochozoa</taxon>
        <taxon>Platyhelminthes</taxon>
        <taxon>Trematoda</taxon>
        <taxon>Digenea</taxon>
        <taxon>Strigeidida</taxon>
        <taxon>Schistosomatoidea</taxon>
        <taxon>Schistosomatidae</taxon>
        <taxon>Trichobilharzia</taxon>
    </lineage>
</organism>
<dbReference type="PANTHER" id="PTHR45881:SF6">
    <property type="entry name" value="FORK-HEAD DOMAIN-CONTAINING PROTEIN"/>
    <property type="match status" value="1"/>
</dbReference>
<dbReference type="InterPro" id="IPR000253">
    <property type="entry name" value="FHA_dom"/>
</dbReference>
<evidence type="ECO:0000256" key="5">
    <source>
        <dbReference type="ARBA" id="ARBA00023242"/>
    </source>
</evidence>
<accession>A0AA85JUA7</accession>
<dbReference type="SUPFAM" id="SSF49879">
    <property type="entry name" value="SMAD/FHA domain"/>
    <property type="match status" value="1"/>
</dbReference>
<feature type="compositionally biased region" description="Basic and acidic residues" evidence="7">
    <location>
        <begin position="195"/>
        <end position="209"/>
    </location>
</feature>
<dbReference type="PRINTS" id="PR00053">
    <property type="entry name" value="FORKHEAD"/>
</dbReference>
<dbReference type="SMART" id="SM00240">
    <property type="entry name" value="FHA"/>
    <property type="match status" value="1"/>
</dbReference>
<evidence type="ECO:0000259" key="9">
    <source>
        <dbReference type="PROSITE" id="PS50039"/>
    </source>
</evidence>
<evidence type="ECO:0000313" key="10">
    <source>
        <dbReference type="Proteomes" id="UP000050795"/>
    </source>
</evidence>
<evidence type="ECO:0000256" key="4">
    <source>
        <dbReference type="ARBA" id="ARBA00023163"/>
    </source>
</evidence>
<keyword evidence="10" id="KW-1185">Reference proteome</keyword>
<feature type="domain" description="FHA" evidence="8">
    <location>
        <begin position="22"/>
        <end position="74"/>
    </location>
</feature>
<dbReference type="InterPro" id="IPR030456">
    <property type="entry name" value="TF_fork_head_CS_2"/>
</dbReference>
<dbReference type="Proteomes" id="UP000050795">
    <property type="component" value="Unassembled WGS sequence"/>
</dbReference>
<dbReference type="SMART" id="SM00339">
    <property type="entry name" value="FH"/>
    <property type="match status" value="1"/>
</dbReference>
<feature type="domain" description="Fork-head" evidence="9">
    <location>
        <begin position="288"/>
        <end position="383"/>
    </location>
</feature>
<dbReference type="AlphaFoldDB" id="A0AA85JUA7"/>
<evidence type="ECO:0000313" key="13">
    <source>
        <dbReference type="WBParaSite" id="TREG1_4300.5"/>
    </source>
</evidence>
<evidence type="ECO:0000259" key="8">
    <source>
        <dbReference type="PROSITE" id="PS50006"/>
    </source>
</evidence>
<evidence type="ECO:0000256" key="3">
    <source>
        <dbReference type="ARBA" id="ARBA00023125"/>
    </source>
</evidence>
<proteinExistence type="predicted"/>
<dbReference type="WBParaSite" id="TREG1_4300.2">
    <property type="protein sequence ID" value="TREG1_4300.2"/>
    <property type="gene ID" value="TREG1_4300"/>
</dbReference>
<keyword evidence="4" id="KW-0804">Transcription</keyword>
<dbReference type="InterPro" id="IPR008984">
    <property type="entry name" value="SMAD_FHA_dom_sf"/>
</dbReference>
<dbReference type="GO" id="GO:0003700">
    <property type="term" value="F:DNA-binding transcription factor activity"/>
    <property type="evidence" value="ECO:0007669"/>
    <property type="project" value="InterPro"/>
</dbReference>
<evidence type="ECO:0008006" key="14">
    <source>
        <dbReference type="Google" id="ProtNLM"/>
    </source>
</evidence>
<dbReference type="GO" id="GO:0005634">
    <property type="term" value="C:nucleus"/>
    <property type="evidence" value="ECO:0007669"/>
    <property type="project" value="UniProtKB-SubCell"/>
</dbReference>
<dbReference type="FunFam" id="1.10.10.10:FF:000030">
    <property type="entry name" value="Forkhead box protein K2"/>
    <property type="match status" value="1"/>
</dbReference>
<dbReference type="PROSITE" id="PS50006">
    <property type="entry name" value="FHA_DOMAIN"/>
    <property type="match status" value="1"/>
</dbReference>
<dbReference type="Pfam" id="PF00498">
    <property type="entry name" value="FHA"/>
    <property type="match status" value="1"/>
</dbReference>
<sequence>MLKVYARLRIKGVTYEMVKHHITIGRSSANYPVDIDIGPSSYISRRHLEIYWKANSLKLKCKGKNGIFIDQVFRPHCSHLLSIPLRCILRFPSTSICIEVEQCFMTYEKSNASGDRLSSSLEMDSYESGGNTLLSSVITSDKESLSSSDFKRELSTEISSTSRTRRKQALIPTCRTTYHNQNVKTVLLNDLTSNEDKNIDLDQPDKKDISQSQDVSSNQESKHTTTDKANVQYIQLNSRVDMSFSSLNSFFKDLVPTESSPQKSLPTSIVHLSSIPTTVVERGDRFTKPPYSYAQLIAQAISSQPDRKLTLSGIYDFISRNYSYYQSTDKGWQNSVRHNLSLNRQFVKVPRSQEEHGKGCFWKIDPAHEMKLLNIAYRKRRMRPCDTTGCFTHQSSNTRYPLSSLSNGKLYNYVLPPSTSFIGRLNNSSVMMSTAGVSQKSFKRCHKLSDQSELPYKISLSSSPTVNTPSAVNQYKEDKSNVITLQPVIQNFIPLNQVPSSILRVVSTRPCITTSVVKSNEYKAVEHYNALSTSSAVIIQSAHSPQSMHSSPT</sequence>
<keyword evidence="2" id="KW-0805">Transcription regulation</keyword>
<dbReference type="SUPFAM" id="SSF46785">
    <property type="entry name" value="Winged helix' DNA-binding domain"/>
    <property type="match status" value="1"/>
</dbReference>
<dbReference type="PROSITE" id="PS00657">
    <property type="entry name" value="FORK_HEAD_1"/>
    <property type="match status" value="1"/>
</dbReference>
<dbReference type="WBParaSite" id="TREG1_4300.5">
    <property type="protein sequence ID" value="TREG1_4300.5"/>
    <property type="gene ID" value="TREG1_4300"/>
</dbReference>
<feature type="DNA-binding region" description="Fork-head" evidence="6">
    <location>
        <begin position="288"/>
        <end position="383"/>
    </location>
</feature>
<dbReference type="GO" id="GO:0043565">
    <property type="term" value="F:sequence-specific DNA binding"/>
    <property type="evidence" value="ECO:0007669"/>
    <property type="project" value="InterPro"/>
</dbReference>
<dbReference type="PROSITE" id="PS00658">
    <property type="entry name" value="FORK_HEAD_2"/>
    <property type="match status" value="1"/>
</dbReference>
<dbReference type="CDD" id="cd20026">
    <property type="entry name" value="FH_FOXK"/>
    <property type="match status" value="1"/>
</dbReference>
<dbReference type="WBParaSite" id="TREG1_4300.1">
    <property type="protein sequence ID" value="TREG1_4300.1"/>
    <property type="gene ID" value="TREG1_4300"/>
</dbReference>